<dbReference type="AlphaFoldDB" id="A0AAP2DF79"/>
<name>A0AAP2DF79_9BACT</name>
<dbReference type="RefSeq" id="WP_254093386.1">
    <property type="nucleotide sequence ID" value="NZ_JAHESC010000057.1"/>
</dbReference>
<dbReference type="PROSITE" id="PS50146">
    <property type="entry name" value="DAGK"/>
    <property type="match status" value="1"/>
</dbReference>
<dbReference type="InterPro" id="IPR016064">
    <property type="entry name" value="NAD/diacylglycerol_kinase_sf"/>
</dbReference>
<dbReference type="EMBL" id="JAHESC010000057">
    <property type="protein sequence ID" value="MBT1690167.1"/>
    <property type="molecule type" value="Genomic_DNA"/>
</dbReference>
<dbReference type="InterPro" id="IPR001206">
    <property type="entry name" value="Diacylglycerol_kinase_cat_dom"/>
</dbReference>
<dbReference type="Gene3D" id="3.40.50.10330">
    <property type="entry name" value="Probable inorganic polyphosphate/atp-NAD kinase, domain 1"/>
    <property type="match status" value="1"/>
</dbReference>
<dbReference type="GO" id="GO:0005524">
    <property type="term" value="F:ATP binding"/>
    <property type="evidence" value="ECO:0007669"/>
    <property type="project" value="UniProtKB-KW"/>
</dbReference>
<protein>
    <recommendedName>
        <fullName evidence="1">DAGKc domain-containing protein</fullName>
    </recommendedName>
</protein>
<dbReference type="SUPFAM" id="SSF111331">
    <property type="entry name" value="NAD kinase/diacylglycerol kinase-like"/>
    <property type="match status" value="1"/>
</dbReference>
<dbReference type="InterPro" id="IPR050187">
    <property type="entry name" value="Lipid_Phosphate_FormReg"/>
</dbReference>
<comment type="caution">
    <text evidence="2">The sequence shown here is derived from an EMBL/GenBank/DDBJ whole genome shotgun (WGS) entry which is preliminary data.</text>
</comment>
<dbReference type="PANTHER" id="PTHR12358:SF54">
    <property type="entry name" value="SPHINGOSINE KINASE RELATED PROTEIN"/>
    <property type="match status" value="1"/>
</dbReference>
<dbReference type="InterPro" id="IPR017438">
    <property type="entry name" value="ATP-NAD_kinase_N"/>
</dbReference>
<keyword evidence="3" id="KW-1185">Reference proteome</keyword>
<reference evidence="2 3" key="1">
    <citation type="submission" date="2021-05" db="EMBL/GenBank/DDBJ databases">
        <title>A Polyphasic approach of four new species of the genus Ohtaekwangia: Ohtaekwangia histidinii sp. nov., Ohtaekwangia cretensis sp. nov., Ohtaekwangia indiensis sp. nov., Ohtaekwangia reichenbachii sp. nov. from diverse environment.</title>
        <authorList>
            <person name="Octaviana S."/>
        </authorList>
    </citation>
    <scope>NUCLEOTIDE SEQUENCE [LARGE SCALE GENOMIC DNA]</scope>
    <source>
        <strain evidence="2 3">PWU37</strain>
    </source>
</reference>
<dbReference type="Pfam" id="PF00781">
    <property type="entry name" value="DAGK_cat"/>
    <property type="match status" value="1"/>
</dbReference>
<dbReference type="Gene3D" id="2.60.200.40">
    <property type="match status" value="1"/>
</dbReference>
<gene>
    <name evidence="2" type="ORF">KK078_26620</name>
</gene>
<evidence type="ECO:0000259" key="1">
    <source>
        <dbReference type="PROSITE" id="PS50146"/>
    </source>
</evidence>
<accession>A0AAP2DF79</accession>
<dbReference type="PANTHER" id="PTHR12358">
    <property type="entry name" value="SPHINGOSINE KINASE"/>
    <property type="match status" value="1"/>
</dbReference>
<evidence type="ECO:0000313" key="2">
    <source>
        <dbReference type="EMBL" id="MBT1690167.1"/>
    </source>
</evidence>
<evidence type="ECO:0000313" key="3">
    <source>
        <dbReference type="Proteomes" id="UP001319180"/>
    </source>
</evidence>
<dbReference type="Proteomes" id="UP001319180">
    <property type="component" value="Unassembled WGS sequence"/>
</dbReference>
<proteinExistence type="predicted"/>
<sequence length="291" mass="31831">MKILFVINPASGNKNTDKAILRIHTLAVELGFDFKFMYTTGVEDDDALQEQLYAYKPDRIIAGGGDGTLQMVARNILDLNIPFGVLPFGSANGFATAVGIPANPLDAVEAVIRAERTHPLDLLKFNDEHLCIHLGDIGINALMVKEFSEDESRGMLGYARHLIASMQATPLLHYTIKTPEQEYSKEGYMLAFANAHKYGTGIHISEGSVSDGKFEICNVERIALDAAIKAGLTALNVFIDKNMFADVISCREAEISISEKAHFQIDGEYMGMTDHLTVRVLASAIPLLIPS</sequence>
<dbReference type="SMART" id="SM00046">
    <property type="entry name" value="DAGKc"/>
    <property type="match status" value="1"/>
</dbReference>
<dbReference type="GO" id="GO:0016301">
    <property type="term" value="F:kinase activity"/>
    <property type="evidence" value="ECO:0007669"/>
    <property type="project" value="UniProtKB-KW"/>
</dbReference>
<feature type="domain" description="DAGKc" evidence="1">
    <location>
        <begin position="1"/>
        <end position="129"/>
    </location>
</feature>
<organism evidence="2 3">
    <name type="scientific">Dawidia soli</name>
    <dbReference type="NCBI Taxonomy" id="2782352"/>
    <lineage>
        <taxon>Bacteria</taxon>
        <taxon>Pseudomonadati</taxon>
        <taxon>Bacteroidota</taxon>
        <taxon>Cytophagia</taxon>
        <taxon>Cytophagales</taxon>
        <taxon>Chryseotaleaceae</taxon>
        <taxon>Dawidia</taxon>
    </lineage>
</organism>